<dbReference type="EMBL" id="JBJXBP010000001">
    <property type="protein sequence ID" value="KAL3849254.1"/>
    <property type="molecule type" value="Genomic_DNA"/>
</dbReference>
<sequence length="35" mass="4012">MESVHQLAPHDSCRTIRFSAGSAYTRQAFPSWFIL</sequence>
<accession>A0ABD3UIA6</accession>
<proteinExistence type="predicted"/>
<comment type="caution">
    <text evidence="1">The sequence shown here is derived from an EMBL/GenBank/DDBJ whole genome shotgun (WGS) entry which is preliminary data.</text>
</comment>
<protein>
    <submittedName>
        <fullName evidence="1">Uncharacterized protein</fullName>
    </submittedName>
</protein>
<dbReference type="AlphaFoldDB" id="A0ABD3UIA6"/>
<reference evidence="1 2" key="1">
    <citation type="submission" date="2024-12" db="EMBL/GenBank/DDBJ databases">
        <title>The unique morphological basis and parallel evolutionary history of personate flowers in Penstemon.</title>
        <authorList>
            <person name="Depatie T.H."/>
            <person name="Wessinger C.A."/>
        </authorList>
    </citation>
    <scope>NUCLEOTIDE SEQUENCE [LARGE SCALE GENOMIC DNA]</scope>
    <source>
        <strain evidence="1">WTNN_2</strain>
        <tissue evidence="1">Leaf</tissue>
    </source>
</reference>
<name>A0ABD3UIA6_9LAMI</name>
<keyword evidence="2" id="KW-1185">Reference proteome</keyword>
<organism evidence="1 2">
    <name type="scientific">Penstemon smallii</name>
    <dbReference type="NCBI Taxonomy" id="265156"/>
    <lineage>
        <taxon>Eukaryota</taxon>
        <taxon>Viridiplantae</taxon>
        <taxon>Streptophyta</taxon>
        <taxon>Embryophyta</taxon>
        <taxon>Tracheophyta</taxon>
        <taxon>Spermatophyta</taxon>
        <taxon>Magnoliopsida</taxon>
        <taxon>eudicotyledons</taxon>
        <taxon>Gunneridae</taxon>
        <taxon>Pentapetalae</taxon>
        <taxon>asterids</taxon>
        <taxon>lamiids</taxon>
        <taxon>Lamiales</taxon>
        <taxon>Plantaginaceae</taxon>
        <taxon>Cheloneae</taxon>
        <taxon>Penstemon</taxon>
    </lineage>
</organism>
<gene>
    <name evidence="1" type="ORF">ACJIZ3_011136</name>
</gene>
<evidence type="ECO:0000313" key="1">
    <source>
        <dbReference type="EMBL" id="KAL3849254.1"/>
    </source>
</evidence>
<evidence type="ECO:0000313" key="2">
    <source>
        <dbReference type="Proteomes" id="UP001634393"/>
    </source>
</evidence>
<dbReference type="Proteomes" id="UP001634393">
    <property type="component" value="Unassembled WGS sequence"/>
</dbReference>